<evidence type="ECO:0000313" key="7">
    <source>
        <dbReference type="EMBL" id="GGF38092.1"/>
    </source>
</evidence>
<dbReference type="AlphaFoldDB" id="A0A917F0E4"/>
<evidence type="ECO:0000256" key="1">
    <source>
        <dbReference type="ARBA" id="ARBA00001974"/>
    </source>
</evidence>
<dbReference type="GO" id="GO:0071949">
    <property type="term" value="F:FAD binding"/>
    <property type="evidence" value="ECO:0007669"/>
    <property type="project" value="InterPro"/>
</dbReference>
<proteinExistence type="predicted"/>
<feature type="domain" description="FAD-binding" evidence="6">
    <location>
        <begin position="21"/>
        <end position="362"/>
    </location>
</feature>
<keyword evidence="2" id="KW-0285">Flavoprotein</keyword>
<accession>A0A917F0E4</accession>
<dbReference type="EMBL" id="BMGP01000006">
    <property type="protein sequence ID" value="GGF38092.1"/>
    <property type="molecule type" value="Genomic_DNA"/>
</dbReference>
<gene>
    <name evidence="7" type="ORF">GCM10011399_33830</name>
</gene>
<comment type="cofactor">
    <cofactor evidence="1">
        <name>FAD</name>
        <dbReference type="ChEBI" id="CHEBI:57692"/>
    </cofactor>
</comment>
<name>A0A917F0E4_9MICO</name>
<dbReference type="PANTHER" id="PTHR13789">
    <property type="entry name" value="MONOOXYGENASE"/>
    <property type="match status" value="1"/>
</dbReference>
<sequence length="409" mass="45084">MALVVGEPEGVNEDSGVASQEILIVGGGIGGVAAALALCRQGRKVTVLERAPEFKEVGAGLQMAPNATRILRSWGVLDQVLEMGVQPKRLIFRDAVTGEQLTDADLRGEFAERYGAPYVVLHRSDLHAILVEAARKAGADLRTNADVVDVETRDDVARVRTSDGTVYRADVVLGIDGLTSSLRRKVSGDEVVASGYVAYRGAIPMDEALDVDDRENVVVYLGPECHMVQYPLRAGTMFNTVAVFKSPSFSRGEFVPADQQELQNAYSDCIPQVQRALLNLWKTVSWPMYDREPIDNWVDGRMLLMGDAAHPMLQYLAQGACQAIEDADAFDRISASVTDPHEWNAALAEFNSTRADRTARVQRTARTWGEAWHVNTPLPKLLRNLLFKSRKDEDTRYTDWLYGADSIST</sequence>
<keyword evidence="4" id="KW-0560">Oxidoreductase</keyword>
<dbReference type="Proteomes" id="UP000598775">
    <property type="component" value="Unassembled WGS sequence"/>
</dbReference>
<dbReference type="SUPFAM" id="SSF51905">
    <property type="entry name" value="FAD/NAD(P)-binding domain"/>
    <property type="match status" value="1"/>
</dbReference>
<dbReference type="SUPFAM" id="SSF54373">
    <property type="entry name" value="FAD-linked reductases, C-terminal domain"/>
    <property type="match status" value="1"/>
</dbReference>
<dbReference type="PRINTS" id="PR00420">
    <property type="entry name" value="RNGMNOXGNASE"/>
</dbReference>
<keyword evidence="3" id="KW-0274">FAD</keyword>
<keyword evidence="5" id="KW-0503">Monooxygenase</keyword>
<dbReference type="Pfam" id="PF01494">
    <property type="entry name" value="FAD_binding_3"/>
    <property type="match status" value="1"/>
</dbReference>
<dbReference type="GO" id="GO:0004497">
    <property type="term" value="F:monooxygenase activity"/>
    <property type="evidence" value="ECO:0007669"/>
    <property type="project" value="UniProtKB-KW"/>
</dbReference>
<evidence type="ECO:0000256" key="3">
    <source>
        <dbReference type="ARBA" id="ARBA00022827"/>
    </source>
</evidence>
<protein>
    <submittedName>
        <fullName evidence="7">3-hydroxybenzoate 6-hydroxylase</fullName>
    </submittedName>
</protein>
<dbReference type="PANTHER" id="PTHR13789:SF318">
    <property type="entry name" value="GERANYLGERANYL DIPHOSPHATE REDUCTASE"/>
    <property type="match status" value="1"/>
</dbReference>
<reference evidence="7 8" key="1">
    <citation type="journal article" date="2014" name="Int. J. Syst. Evol. Microbiol.">
        <title>Complete genome sequence of Corynebacterium casei LMG S-19264T (=DSM 44701T), isolated from a smear-ripened cheese.</title>
        <authorList>
            <consortium name="US DOE Joint Genome Institute (JGI-PGF)"/>
            <person name="Walter F."/>
            <person name="Albersmeier A."/>
            <person name="Kalinowski J."/>
            <person name="Ruckert C."/>
        </authorList>
    </citation>
    <scope>NUCLEOTIDE SEQUENCE [LARGE SCALE GENOMIC DNA]</scope>
    <source>
        <strain evidence="7 8">CGMCC 1.12976</strain>
    </source>
</reference>
<dbReference type="InterPro" id="IPR002938">
    <property type="entry name" value="FAD-bd"/>
</dbReference>
<organism evidence="7 8">
    <name type="scientific">Subtercola lobariae</name>
    <dbReference type="NCBI Taxonomy" id="1588641"/>
    <lineage>
        <taxon>Bacteria</taxon>
        <taxon>Bacillati</taxon>
        <taxon>Actinomycetota</taxon>
        <taxon>Actinomycetes</taxon>
        <taxon>Micrococcales</taxon>
        <taxon>Microbacteriaceae</taxon>
        <taxon>Subtercola</taxon>
    </lineage>
</organism>
<evidence type="ECO:0000259" key="6">
    <source>
        <dbReference type="Pfam" id="PF01494"/>
    </source>
</evidence>
<evidence type="ECO:0000256" key="2">
    <source>
        <dbReference type="ARBA" id="ARBA00022630"/>
    </source>
</evidence>
<evidence type="ECO:0000313" key="8">
    <source>
        <dbReference type="Proteomes" id="UP000598775"/>
    </source>
</evidence>
<dbReference type="RefSeq" id="WP_188680389.1">
    <property type="nucleotide sequence ID" value="NZ_BMGP01000006.1"/>
</dbReference>
<keyword evidence="8" id="KW-1185">Reference proteome</keyword>
<dbReference type="InterPro" id="IPR036188">
    <property type="entry name" value="FAD/NAD-bd_sf"/>
</dbReference>
<evidence type="ECO:0000256" key="4">
    <source>
        <dbReference type="ARBA" id="ARBA00023002"/>
    </source>
</evidence>
<comment type="caution">
    <text evidence="7">The sequence shown here is derived from an EMBL/GenBank/DDBJ whole genome shotgun (WGS) entry which is preliminary data.</text>
</comment>
<dbReference type="InterPro" id="IPR050493">
    <property type="entry name" value="FAD-dep_Monooxygenase_BioMet"/>
</dbReference>
<evidence type="ECO:0000256" key="5">
    <source>
        <dbReference type="ARBA" id="ARBA00023033"/>
    </source>
</evidence>
<dbReference type="Gene3D" id="3.50.50.60">
    <property type="entry name" value="FAD/NAD(P)-binding domain"/>
    <property type="match status" value="1"/>
</dbReference>